<sequence>MESIERRIKERYDAPCLQVQLSERGFLGREKQPTPVTCLDVNRYGIGLLCPRPVEPGTRLFLDFSGRYITENRVSACVVSCYPFQTGYRLGIEFSYCRDRNHYSRTIDNALSRIEGFYNRMAG</sequence>
<organism evidence="2 4">
    <name type="scientific">Tamilnaduibacter salinus</name>
    <dbReference type="NCBI Taxonomy" id="1484056"/>
    <lineage>
        <taxon>Bacteria</taxon>
        <taxon>Pseudomonadati</taxon>
        <taxon>Pseudomonadota</taxon>
        <taxon>Gammaproteobacteria</taxon>
        <taxon>Pseudomonadales</taxon>
        <taxon>Marinobacteraceae</taxon>
        <taxon>Tamilnaduibacter</taxon>
    </lineage>
</organism>
<evidence type="ECO:0000313" key="2">
    <source>
        <dbReference type="EMBL" id="PAV26706.1"/>
    </source>
</evidence>
<dbReference type="Pfam" id="PF07238">
    <property type="entry name" value="PilZ"/>
    <property type="match status" value="1"/>
</dbReference>
<dbReference type="Proteomes" id="UP000245887">
    <property type="component" value="Unassembled WGS sequence"/>
</dbReference>
<accession>A0A2A2I5X3</accession>
<reference evidence="3 5" key="2">
    <citation type="submission" date="2018-04" db="EMBL/GenBank/DDBJ databases">
        <title>Genomic Encyclopedia of Type Strains, Phase IV (KMG-IV): sequencing the most valuable type-strain genomes for metagenomic binning, comparative biology and taxonomic classification.</title>
        <authorList>
            <person name="Goeker M."/>
        </authorList>
    </citation>
    <scope>NUCLEOTIDE SEQUENCE [LARGE SCALE GENOMIC DNA]</scope>
    <source>
        <strain evidence="3 5">DSM 28688</strain>
    </source>
</reference>
<dbReference type="AlphaFoldDB" id="A0A2A2I5X3"/>
<dbReference type="Proteomes" id="UP000218332">
    <property type="component" value="Unassembled WGS sequence"/>
</dbReference>
<protein>
    <submittedName>
        <fullName evidence="2">PilZ domain-containing protein</fullName>
    </submittedName>
</protein>
<keyword evidence="4" id="KW-1185">Reference proteome</keyword>
<evidence type="ECO:0000313" key="5">
    <source>
        <dbReference type="Proteomes" id="UP000245887"/>
    </source>
</evidence>
<evidence type="ECO:0000313" key="3">
    <source>
        <dbReference type="EMBL" id="PVY79131.1"/>
    </source>
</evidence>
<gene>
    <name evidence="3" type="ORF">C8D92_101337</name>
    <name evidence="2" type="ORF">CF392_04365</name>
</gene>
<comment type="caution">
    <text evidence="2">The sequence shown here is derived from an EMBL/GenBank/DDBJ whole genome shotgun (WGS) entry which is preliminary data.</text>
</comment>
<proteinExistence type="predicted"/>
<dbReference type="GO" id="GO:0035438">
    <property type="term" value="F:cyclic-di-GMP binding"/>
    <property type="evidence" value="ECO:0007669"/>
    <property type="project" value="InterPro"/>
</dbReference>
<evidence type="ECO:0000259" key="1">
    <source>
        <dbReference type="Pfam" id="PF07238"/>
    </source>
</evidence>
<name>A0A2A2I5X3_9GAMM</name>
<reference evidence="2 4" key="1">
    <citation type="submission" date="2017-07" db="EMBL/GenBank/DDBJ databases">
        <title>Tamlnaduibacter salinus (Mi-7) genome sequencing.</title>
        <authorList>
            <person name="Verma A."/>
            <person name="Krishnamurthi S."/>
        </authorList>
    </citation>
    <scope>NUCLEOTIDE SEQUENCE [LARGE SCALE GENOMIC DNA]</scope>
    <source>
        <strain evidence="2 4">Mi-7</strain>
    </source>
</reference>
<dbReference type="EMBL" id="QEKQ01000001">
    <property type="protein sequence ID" value="PVY79131.1"/>
    <property type="molecule type" value="Genomic_DNA"/>
</dbReference>
<dbReference type="OrthoDB" id="6078175at2"/>
<dbReference type="EMBL" id="NMPM01000016">
    <property type="protein sequence ID" value="PAV26706.1"/>
    <property type="molecule type" value="Genomic_DNA"/>
</dbReference>
<dbReference type="InterPro" id="IPR009875">
    <property type="entry name" value="PilZ_domain"/>
</dbReference>
<dbReference type="RefSeq" id="WP_095610249.1">
    <property type="nucleotide sequence ID" value="NZ_NMPM01000016.1"/>
</dbReference>
<evidence type="ECO:0000313" key="4">
    <source>
        <dbReference type="Proteomes" id="UP000218332"/>
    </source>
</evidence>
<feature type="domain" description="PilZ" evidence="1">
    <location>
        <begin position="11"/>
        <end position="96"/>
    </location>
</feature>